<dbReference type="AlphaFoldDB" id="A0A084EU49"/>
<organism evidence="1 2">
    <name type="scientific">Sphingobium yanoikuyae</name>
    <name type="common">Sphingomonas yanoikuyae</name>
    <dbReference type="NCBI Taxonomy" id="13690"/>
    <lineage>
        <taxon>Bacteria</taxon>
        <taxon>Pseudomonadati</taxon>
        <taxon>Pseudomonadota</taxon>
        <taxon>Alphaproteobacteria</taxon>
        <taxon>Sphingomonadales</taxon>
        <taxon>Sphingomonadaceae</taxon>
        <taxon>Sphingobium</taxon>
    </lineage>
</organism>
<dbReference type="EMBL" id="JGVR01000001">
    <property type="protein sequence ID" value="KEZ21491.1"/>
    <property type="molecule type" value="Genomic_DNA"/>
</dbReference>
<sequence>MAGMEMMFDAMMSAGGAMTVGAVEQRLPRLAARLDKFDRAATLAKLGGLLRRTAALRSRHHRCVGLEPIQINHLWIEM</sequence>
<dbReference type="PATRIC" id="fig|13690.10.peg.172"/>
<evidence type="ECO:0000313" key="2">
    <source>
        <dbReference type="Proteomes" id="UP000028534"/>
    </source>
</evidence>
<accession>A0A084EU49</accession>
<dbReference type="RefSeq" id="WP_037516025.1">
    <property type="nucleotide sequence ID" value="NZ_JGVR01000001.1"/>
</dbReference>
<dbReference type="Proteomes" id="UP000028534">
    <property type="component" value="Unassembled WGS sequence"/>
</dbReference>
<reference evidence="1 2" key="1">
    <citation type="submission" date="2014-03" db="EMBL/GenBank/DDBJ databases">
        <title>Genome sequence of Sphingobium yanoikuyae B1.</title>
        <authorList>
            <person name="Gan H.M."/>
            <person name="Gan H.Y."/>
            <person name="Savka M.A."/>
        </authorList>
    </citation>
    <scope>NUCLEOTIDE SEQUENCE [LARGE SCALE GENOMIC DNA]</scope>
    <source>
        <strain evidence="1 2">B1</strain>
    </source>
</reference>
<evidence type="ECO:0000313" key="1">
    <source>
        <dbReference type="EMBL" id="KEZ21491.1"/>
    </source>
</evidence>
<protein>
    <submittedName>
        <fullName evidence="1">Uncharacterized protein</fullName>
    </submittedName>
</protein>
<gene>
    <name evidence="1" type="ORF">CP98_00169</name>
</gene>
<proteinExistence type="predicted"/>
<name>A0A084EU49_SPHYA</name>
<comment type="caution">
    <text evidence="1">The sequence shown here is derived from an EMBL/GenBank/DDBJ whole genome shotgun (WGS) entry which is preliminary data.</text>
</comment>